<keyword evidence="3" id="KW-1133">Transmembrane helix</keyword>
<dbReference type="AlphaFoldDB" id="A0A7V2ZM11"/>
<protein>
    <submittedName>
        <fullName evidence="6">DUF1232 domain-containing protein</fullName>
    </submittedName>
</protein>
<dbReference type="EMBL" id="DSUJ01000011">
    <property type="protein sequence ID" value="HFI92436.1"/>
    <property type="molecule type" value="Genomic_DNA"/>
</dbReference>
<name>A0A7V2ZM11_9BACT</name>
<evidence type="ECO:0000256" key="1">
    <source>
        <dbReference type="ARBA" id="ARBA00004127"/>
    </source>
</evidence>
<dbReference type="InterPro" id="IPR010652">
    <property type="entry name" value="DUF1232"/>
</dbReference>
<comment type="subcellular location">
    <subcellularLocation>
        <location evidence="1">Endomembrane system</location>
        <topology evidence="1">Multi-pass membrane protein</topology>
    </subcellularLocation>
</comment>
<evidence type="ECO:0000256" key="2">
    <source>
        <dbReference type="ARBA" id="ARBA00022692"/>
    </source>
</evidence>
<evidence type="ECO:0000256" key="3">
    <source>
        <dbReference type="ARBA" id="ARBA00022989"/>
    </source>
</evidence>
<keyword evidence="4" id="KW-0472">Membrane</keyword>
<sequence>MKERDIQIVSPDDEIFEDLNDLGAFNIGGKSEKQVEEDYREKTTYVEENLWTKLERVGKKISFAKDIIALFNYMRDPLVSWHRKAIVVMGLIYFISPIDTIPDIAPLIGYMDDLGVISALLKFLGHELIPYYDKNYRA</sequence>
<evidence type="ECO:0000259" key="5">
    <source>
        <dbReference type="Pfam" id="PF06803"/>
    </source>
</evidence>
<evidence type="ECO:0000313" key="6">
    <source>
        <dbReference type="EMBL" id="HFI92436.1"/>
    </source>
</evidence>
<dbReference type="GO" id="GO:0012505">
    <property type="term" value="C:endomembrane system"/>
    <property type="evidence" value="ECO:0007669"/>
    <property type="project" value="UniProtKB-SubCell"/>
</dbReference>
<organism evidence="6">
    <name type="scientific">Ignavibacterium album</name>
    <dbReference type="NCBI Taxonomy" id="591197"/>
    <lineage>
        <taxon>Bacteria</taxon>
        <taxon>Pseudomonadati</taxon>
        <taxon>Ignavibacteriota</taxon>
        <taxon>Ignavibacteria</taxon>
        <taxon>Ignavibacteriales</taxon>
        <taxon>Ignavibacteriaceae</taxon>
        <taxon>Ignavibacterium</taxon>
    </lineage>
</organism>
<keyword evidence="2" id="KW-0812">Transmembrane</keyword>
<dbReference type="RefSeq" id="WP_304146727.1">
    <property type="nucleotide sequence ID" value="NZ_JAOAIE010000095.1"/>
</dbReference>
<proteinExistence type="predicted"/>
<evidence type="ECO:0000256" key="4">
    <source>
        <dbReference type="ARBA" id="ARBA00023136"/>
    </source>
</evidence>
<feature type="domain" description="DUF1232" evidence="5">
    <location>
        <begin position="84"/>
        <end position="118"/>
    </location>
</feature>
<dbReference type="Pfam" id="PF06803">
    <property type="entry name" value="DUF1232"/>
    <property type="match status" value="1"/>
</dbReference>
<comment type="caution">
    <text evidence="6">The sequence shown here is derived from an EMBL/GenBank/DDBJ whole genome shotgun (WGS) entry which is preliminary data.</text>
</comment>
<gene>
    <name evidence="6" type="ORF">ENS31_13045</name>
</gene>
<accession>A0A7V2ZM11</accession>
<reference evidence="6" key="1">
    <citation type="journal article" date="2020" name="mSystems">
        <title>Genome- and Community-Level Interaction Insights into Carbon Utilization and Element Cycling Functions of Hydrothermarchaeota in Hydrothermal Sediment.</title>
        <authorList>
            <person name="Zhou Z."/>
            <person name="Liu Y."/>
            <person name="Xu W."/>
            <person name="Pan J."/>
            <person name="Luo Z.H."/>
            <person name="Li M."/>
        </authorList>
    </citation>
    <scope>NUCLEOTIDE SEQUENCE [LARGE SCALE GENOMIC DNA]</scope>
    <source>
        <strain evidence="6">SpSt-479</strain>
    </source>
</reference>